<dbReference type="InterPro" id="IPR032710">
    <property type="entry name" value="NTF2-like_dom_sf"/>
</dbReference>
<name>A0A972JJT1_9GAMM</name>
<dbReference type="SUPFAM" id="SSF54427">
    <property type="entry name" value="NTF2-like"/>
    <property type="match status" value="1"/>
</dbReference>
<evidence type="ECO:0000259" key="2">
    <source>
        <dbReference type="Pfam" id="PF13474"/>
    </source>
</evidence>
<dbReference type="Proteomes" id="UP000737113">
    <property type="component" value="Unassembled WGS sequence"/>
</dbReference>
<reference evidence="3" key="1">
    <citation type="submission" date="2020-04" db="EMBL/GenBank/DDBJ databases">
        <title>Description of Shewanella salipaludis sp. nov., isolated from a salt marsh.</title>
        <authorList>
            <person name="Park S."/>
            <person name="Yoon J.-H."/>
        </authorList>
    </citation>
    <scope>NUCLEOTIDE SEQUENCE</scope>
    <source>
        <strain evidence="3">SHSM-M6</strain>
    </source>
</reference>
<dbReference type="Pfam" id="PF13474">
    <property type="entry name" value="SnoaL_3"/>
    <property type="match status" value="1"/>
</dbReference>
<keyword evidence="1" id="KW-0732">Signal</keyword>
<feature type="chain" id="PRO_5037354274" evidence="1">
    <location>
        <begin position="19"/>
        <end position="178"/>
    </location>
</feature>
<organism evidence="3 4">
    <name type="scientific">Shewanella salipaludis</name>
    <dbReference type="NCBI Taxonomy" id="2723052"/>
    <lineage>
        <taxon>Bacteria</taxon>
        <taxon>Pseudomonadati</taxon>
        <taxon>Pseudomonadota</taxon>
        <taxon>Gammaproteobacteria</taxon>
        <taxon>Alteromonadales</taxon>
        <taxon>Shewanellaceae</taxon>
        <taxon>Shewanella</taxon>
    </lineage>
</organism>
<dbReference type="AlphaFoldDB" id="A0A972JJT1"/>
<protein>
    <submittedName>
        <fullName evidence="3">Nuclear transport factor 2 family protein</fullName>
    </submittedName>
</protein>
<feature type="domain" description="SnoaL-like" evidence="2">
    <location>
        <begin position="55"/>
        <end position="160"/>
    </location>
</feature>
<proteinExistence type="predicted"/>
<evidence type="ECO:0000313" key="4">
    <source>
        <dbReference type="Proteomes" id="UP000737113"/>
    </source>
</evidence>
<evidence type="ECO:0000313" key="3">
    <source>
        <dbReference type="EMBL" id="NMH65480.1"/>
    </source>
</evidence>
<sequence>MAPALTAALLLCSFGPLAAETQVPATDAAMALAGKAKIAKMAETEDQALLEAGRVLDALHLSAKTADWDRYFSLYSQDALFLGTDADERWGMAELEQYARPTKGWRYDVMERHLLRHAEVIVFDERLSSLAYGACRSSGTLIHTLAGWKLLQYHLSFPIPNEMAKEITAQLKRHDGNH</sequence>
<gene>
    <name evidence="3" type="ORF">HC757_09885</name>
</gene>
<dbReference type="InterPro" id="IPR037401">
    <property type="entry name" value="SnoaL-like"/>
</dbReference>
<comment type="caution">
    <text evidence="3">The sequence shown here is derived from an EMBL/GenBank/DDBJ whole genome shotgun (WGS) entry which is preliminary data.</text>
</comment>
<feature type="signal peptide" evidence="1">
    <location>
        <begin position="1"/>
        <end position="18"/>
    </location>
</feature>
<evidence type="ECO:0000256" key="1">
    <source>
        <dbReference type="SAM" id="SignalP"/>
    </source>
</evidence>
<accession>A0A972JJT1</accession>
<keyword evidence="4" id="KW-1185">Reference proteome</keyword>
<dbReference type="EMBL" id="JAAXYH010000006">
    <property type="protein sequence ID" value="NMH65480.1"/>
    <property type="molecule type" value="Genomic_DNA"/>
</dbReference>